<feature type="region of interest" description="Disordered" evidence="1">
    <location>
        <begin position="371"/>
        <end position="398"/>
    </location>
</feature>
<dbReference type="STRING" id="9838.ENSCDRP00005010840"/>
<dbReference type="GO" id="GO:0009223">
    <property type="term" value="P:pyrimidine deoxyribonucleotide catabolic process"/>
    <property type="evidence" value="ECO:0007669"/>
    <property type="project" value="TreeGrafter"/>
</dbReference>
<dbReference type="PANTHER" id="PTHR16504:SF5">
    <property type="entry name" value="5'(3')-DEOXYRIBONUCLEOTIDASE, CYTOSOLIC TYPE"/>
    <property type="match status" value="1"/>
</dbReference>
<proteinExistence type="predicted"/>
<name>A0A5N4D149_CAMDR</name>
<dbReference type="SUPFAM" id="SSF56784">
    <property type="entry name" value="HAD-like"/>
    <property type="match status" value="2"/>
</dbReference>
<evidence type="ECO:0000313" key="3">
    <source>
        <dbReference type="Proteomes" id="UP000299084"/>
    </source>
</evidence>
<dbReference type="InterPro" id="IPR023214">
    <property type="entry name" value="HAD_sf"/>
</dbReference>
<dbReference type="GO" id="GO:0005739">
    <property type="term" value="C:mitochondrion"/>
    <property type="evidence" value="ECO:0007669"/>
    <property type="project" value="TreeGrafter"/>
</dbReference>
<evidence type="ECO:0000313" key="2">
    <source>
        <dbReference type="EMBL" id="KAB1264814.1"/>
    </source>
</evidence>
<dbReference type="Gene3D" id="3.40.50.1000">
    <property type="entry name" value="HAD superfamily/HAD-like"/>
    <property type="match status" value="1"/>
</dbReference>
<comment type="caution">
    <text evidence="2">The sequence shown here is derived from an EMBL/GenBank/DDBJ whole genome shotgun (WGS) entry which is preliminary data.</text>
</comment>
<keyword evidence="3" id="KW-1185">Reference proteome</keyword>
<dbReference type="PANTHER" id="PTHR16504">
    <property type="entry name" value="5'(3')-DEOXYRIBONUCLEOTIDASE"/>
    <property type="match status" value="1"/>
</dbReference>
<feature type="compositionally biased region" description="Pro residues" evidence="1">
    <location>
        <begin position="112"/>
        <end position="125"/>
    </location>
</feature>
<feature type="compositionally biased region" description="Basic and acidic residues" evidence="1">
    <location>
        <begin position="1270"/>
        <end position="1286"/>
    </location>
</feature>
<gene>
    <name evidence="2" type="ORF">Cadr_000019801</name>
</gene>
<feature type="region of interest" description="Disordered" evidence="1">
    <location>
        <begin position="895"/>
        <end position="954"/>
    </location>
</feature>
<feature type="region of interest" description="Disordered" evidence="1">
    <location>
        <begin position="234"/>
        <end position="286"/>
    </location>
</feature>
<dbReference type="Proteomes" id="UP000299084">
    <property type="component" value="Unassembled WGS sequence"/>
</dbReference>
<dbReference type="GO" id="GO:0008253">
    <property type="term" value="F:5'-nucleotidase activity"/>
    <property type="evidence" value="ECO:0007669"/>
    <property type="project" value="TreeGrafter"/>
</dbReference>
<dbReference type="EMBL" id="JWIN03000016">
    <property type="protein sequence ID" value="KAB1264814.1"/>
    <property type="molecule type" value="Genomic_DNA"/>
</dbReference>
<dbReference type="InterPro" id="IPR036412">
    <property type="entry name" value="HAD-like_sf"/>
</dbReference>
<dbReference type="Gene3D" id="1.10.40.40">
    <property type="entry name" value="Deoxyribonucleotidase, domain 2"/>
    <property type="match status" value="1"/>
</dbReference>
<organism evidence="2 3">
    <name type="scientific">Camelus dromedarius</name>
    <name type="common">Dromedary</name>
    <name type="synonym">Arabian camel</name>
    <dbReference type="NCBI Taxonomy" id="9838"/>
    <lineage>
        <taxon>Eukaryota</taxon>
        <taxon>Metazoa</taxon>
        <taxon>Chordata</taxon>
        <taxon>Craniata</taxon>
        <taxon>Vertebrata</taxon>
        <taxon>Euteleostomi</taxon>
        <taxon>Mammalia</taxon>
        <taxon>Eutheria</taxon>
        <taxon>Laurasiatheria</taxon>
        <taxon>Artiodactyla</taxon>
        <taxon>Tylopoda</taxon>
        <taxon>Camelidae</taxon>
        <taxon>Camelus</taxon>
    </lineage>
</organism>
<protein>
    <submittedName>
        <fullName evidence="2">5'-deoxyribonucleotidase</fullName>
    </submittedName>
</protein>
<feature type="compositionally biased region" description="Low complexity" evidence="1">
    <location>
        <begin position="1250"/>
        <end position="1266"/>
    </location>
</feature>
<reference evidence="2 3" key="1">
    <citation type="journal article" date="2019" name="Mol. Ecol. Resour.">
        <title>Improving Illumina assemblies with Hi-C and long reads: an example with the North African dromedary.</title>
        <authorList>
            <person name="Elbers J.P."/>
            <person name="Rogers M.F."/>
            <person name="Perelman P.L."/>
            <person name="Proskuryakova A.A."/>
            <person name="Serdyukova N.A."/>
            <person name="Johnson W.E."/>
            <person name="Horin P."/>
            <person name="Corander J."/>
            <person name="Murphy D."/>
            <person name="Burger P.A."/>
        </authorList>
    </citation>
    <scope>NUCLEOTIDE SEQUENCE [LARGE SCALE GENOMIC DNA]</scope>
    <source>
        <strain evidence="2">Drom800</strain>
        <tissue evidence="2">Blood</tissue>
    </source>
</reference>
<evidence type="ECO:0000256" key="1">
    <source>
        <dbReference type="SAM" id="MobiDB-lite"/>
    </source>
</evidence>
<sequence length="1302" mass="142608">MLPSHFKLSSGRRQHGCYHQLSAGVCLESLVGILLSRDLREPGGISQLSAGGTCRRAMDLTESPQQLDWEKGSGDGRMGLLAEVDPVTCSRHRALWSRRMNKAASSEEKPVPAAPVPSPVAPAPVPSRRNPPGGKSSLVLVDSPQALSLQAPKQSCFHAELTWRCPDLSPAAPTQRKASMYTQIDGFQVVKQGRGPHRSGSSWCTDPTGAVCPQAICGVSGDVCYRVGGQPMCTRARPQTRKVTQAGATRSPGEPGKLSPFRRAGHTGPMQISPGRPRPPRGDQLRFGSRSRRFHASGRVPCLAAMAMAMAARHTRPVRVLVDMDGVLADFETGLLRGFRRRFPGEPHVPLEERRGFLASEQYRALRPDLAVGSERGPSPTGHLGAGSPSPTGHLGAGSPNLIGHLGLGSPPFGQIRTVSALNLTFESPRWGWRDLPGAEPGQEHCIFQDKVASVYEAPGFFLDLEPIPGALEAMREMNDMQDKGCHHPVQLLHLPCSTQVFICTSPLMKYDHCVGEKTLPHTYLLTGPEFRGPSRSTDRPVPTTQYRWVEKHLGPQFVERIILTRDKTVVLGDLLIDDNDTIQGQEETPRWEHILFTCCHNQHLVLPPTRRRLFSWSCHRSKLRTLAADSSLRKGRQASRNRSIIAVTPASTMPATWNLPRELAWKHAHFQGQGSLTNPDGREDVPGLPGRGHGVVKEDTAPRVWACVLIVDKQLLLGHRVLQASIHHAQSPASTALDRTCTSSWWRVATCENGTTFDFLLHVENCSCLLSPHQDFSLVSNRQGAVAWALPGPWQWDTQSRVSPPAAGFSHLAWGTEVFQEDVGQREKRSMHWTTGTAVSSGWEPEPGELRYMIVVTADSTVSSLGLDRQLMMRGMPPVCRMCALLALSEHRLQRPPEEEQEGSRCLGPGPPPIPLLPIQSQGRAQAGEKVAQGQGIQSPLGSPALPFKVPERPASPPLPSLLEVGTDPCLEQAMWEADFLWVPTPSRERASHLICITWPTSPECPIRSESQPTHFPCISSNRLRGSPPASNPTRTSPLAQGNRLAKTLLLLFQAQVALQGLRGWMGWLPETSSTLNFCGLAFVPRVRKMSSRRGPKTLMERSLPLGHSEAFLPISASAPHNPRSSCDRLLHLQSVPGHCTAQPCCLLHLCIPGAYYWGVFSLDTNALAGLWLLRHIYALSAELVNQPRTGTADATQVIITPRCACVGHCCPGQGQSDGICWRMGPHLLPMRKPRKPPRMDQVPARAHQLPGPQQQQGTLETPLPGRQRPSEMKRGVTGCKEKGFRVNRLSRSNHHGAEDP</sequence>
<feature type="region of interest" description="Disordered" evidence="1">
    <location>
        <begin position="1232"/>
        <end position="1302"/>
    </location>
</feature>
<accession>A0A5N4D149</accession>
<feature type="region of interest" description="Disordered" evidence="1">
    <location>
        <begin position="100"/>
        <end position="139"/>
    </location>
</feature>
<dbReference type="CDD" id="cd02587">
    <property type="entry name" value="HAD_5-3dNT"/>
    <property type="match status" value="1"/>
</dbReference>